<dbReference type="Proteomes" id="UP000326924">
    <property type="component" value="Unassembled WGS sequence"/>
</dbReference>
<feature type="compositionally biased region" description="Polar residues" evidence="3">
    <location>
        <begin position="49"/>
        <end position="63"/>
    </location>
</feature>
<dbReference type="GO" id="GO:0034553">
    <property type="term" value="P:mitochondrial respiratory chain complex II assembly"/>
    <property type="evidence" value="ECO:0007669"/>
    <property type="project" value="TreeGrafter"/>
</dbReference>
<evidence type="ECO:0000256" key="2">
    <source>
        <dbReference type="ARBA" id="ARBA00022170"/>
    </source>
</evidence>
<dbReference type="OrthoDB" id="201362at2759"/>
<dbReference type="InParanoid" id="A0A5J5EWN1"/>
<protein>
    <recommendedName>
        <fullName evidence="2">Succinate dehydrogenase assembly factor 4, mitochondrial</fullName>
    </recommendedName>
</protein>
<evidence type="ECO:0000313" key="5">
    <source>
        <dbReference type="Proteomes" id="UP000326924"/>
    </source>
</evidence>
<comment type="caution">
    <text evidence="4">The sequence shown here is derived from an EMBL/GenBank/DDBJ whole genome shotgun (WGS) entry which is preliminary data.</text>
</comment>
<dbReference type="EMBL" id="VXIS01000104">
    <property type="protein sequence ID" value="KAA8904819.1"/>
    <property type="molecule type" value="Genomic_DNA"/>
</dbReference>
<reference evidence="4 5" key="1">
    <citation type="submission" date="2019-09" db="EMBL/GenBank/DDBJ databases">
        <title>Draft genome of the ectomycorrhizal ascomycete Sphaerosporella brunnea.</title>
        <authorList>
            <consortium name="DOE Joint Genome Institute"/>
            <person name="Benucci G.M."/>
            <person name="Marozzi G."/>
            <person name="Antonielli L."/>
            <person name="Sanchez S."/>
            <person name="Marco P."/>
            <person name="Wang X."/>
            <person name="Falini L.B."/>
            <person name="Barry K."/>
            <person name="Haridas S."/>
            <person name="Lipzen A."/>
            <person name="Labutti K."/>
            <person name="Grigoriev I.V."/>
            <person name="Murat C."/>
            <person name="Martin F."/>
            <person name="Albertini E."/>
            <person name="Donnini D."/>
            <person name="Bonito G."/>
        </authorList>
    </citation>
    <scope>NUCLEOTIDE SEQUENCE [LARGE SCALE GENOMIC DNA]</scope>
    <source>
        <strain evidence="4 5">Sb_GMNB300</strain>
    </source>
</reference>
<keyword evidence="5" id="KW-1185">Reference proteome</keyword>
<gene>
    <name evidence="4" type="ORF">FN846DRAFT_951990</name>
</gene>
<name>A0A5J5EWN1_9PEZI</name>
<evidence type="ECO:0000313" key="4">
    <source>
        <dbReference type="EMBL" id="KAA8904819.1"/>
    </source>
</evidence>
<dbReference type="InterPro" id="IPR012875">
    <property type="entry name" value="SDHF4"/>
</dbReference>
<organism evidence="4 5">
    <name type="scientific">Sphaerosporella brunnea</name>
    <dbReference type="NCBI Taxonomy" id="1250544"/>
    <lineage>
        <taxon>Eukaryota</taxon>
        <taxon>Fungi</taxon>
        <taxon>Dikarya</taxon>
        <taxon>Ascomycota</taxon>
        <taxon>Pezizomycotina</taxon>
        <taxon>Pezizomycetes</taxon>
        <taxon>Pezizales</taxon>
        <taxon>Pyronemataceae</taxon>
        <taxon>Sphaerosporella</taxon>
    </lineage>
</organism>
<evidence type="ECO:0000256" key="3">
    <source>
        <dbReference type="SAM" id="MobiDB-lite"/>
    </source>
</evidence>
<comment type="similarity">
    <text evidence="1">Belongs to the SDHAF4 family.</text>
</comment>
<feature type="compositionally biased region" description="Basic and acidic residues" evidence="3">
    <location>
        <begin position="71"/>
        <end position="89"/>
    </location>
</feature>
<dbReference type="PANTHER" id="PTHR28524:SF3">
    <property type="entry name" value="SUCCINATE DEHYDROGENASE ASSEMBLY FACTOR 4, MITOCHONDRIAL"/>
    <property type="match status" value="1"/>
</dbReference>
<feature type="region of interest" description="Disordered" evidence="3">
    <location>
        <begin position="49"/>
        <end position="118"/>
    </location>
</feature>
<dbReference type="Pfam" id="PF07896">
    <property type="entry name" value="DUF1674"/>
    <property type="match status" value="1"/>
</dbReference>
<sequence length="118" mass="13172">MSLSLLRARLLTRSLSTSVPRLAAFGIGPQPSPPRLPKEEQEEFERLQAQSTGAFQTSNTVNENEIDISESDLHPDLRRGAKPEFEGDKNPVTGEIGGPKNDPLRHREWTYNGRATDF</sequence>
<dbReference type="GO" id="GO:0005739">
    <property type="term" value="C:mitochondrion"/>
    <property type="evidence" value="ECO:0007669"/>
    <property type="project" value="TreeGrafter"/>
</dbReference>
<evidence type="ECO:0000256" key="1">
    <source>
        <dbReference type="ARBA" id="ARBA00005701"/>
    </source>
</evidence>
<dbReference type="PANTHER" id="PTHR28524">
    <property type="entry name" value="SUCCINATE DEHYDROGENASE ASSEMBLY FACTOR 4, MITOCHONDRIAL"/>
    <property type="match status" value="1"/>
</dbReference>
<accession>A0A5J5EWN1</accession>
<dbReference type="AlphaFoldDB" id="A0A5J5EWN1"/>
<proteinExistence type="inferred from homology"/>
<dbReference type="FunCoup" id="A0A5J5EWN1">
    <property type="interactions" value="70"/>
</dbReference>